<gene>
    <name evidence="2" type="ORF">NCTC12157_05374</name>
</gene>
<sequence>MSQQISDLVINLDVDNATFTEQIARIKSQLKNMADDSDKSLGKVGQAAERQAAALKQMGDAGARAANDIQAQQSAAASAVSSEWQKN</sequence>
<dbReference type="EMBL" id="UGGO01000002">
    <property type="protein sequence ID" value="STS10775.1"/>
    <property type="molecule type" value="Genomic_DNA"/>
</dbReference>
<evidence type="ECO:0000313" key="2">
    <source>
        <dbReference type="EMBL" id="STS10775.1"/>
    </source>
</evidence>
<feature type="compositionally biased region" description="Low complexity" evidence="1">
    <location>
        <begin position="65"/>
        <end position="87"/>
    </location>
</feature>
<dbReference type="AlphaFoldDB" id="A0A377TDA4"/>
<organism evidence="2 3">
    <name type="scientific">Ewingella americana</name>
    <dbReference type="NCBI Taxonomy" id="41202"/>
    <lineage>
        <taxon>Bacteria</taxon>
        <taxon>Pseudomonadati</taxon>
        <taxon>Pseudomonadota</taxon>
        <taxon>Gammaproteobacteria</taxon>
        <taxon>Enterobacterales</taxon>
        <taxon>Yersiniaceae</taxon>
        <taxon>Ewingella</taxon>
    </lineage>
</organism>
<name>A0A377TDA4_9GAMM</name>
<evidence type="ECO:0000313" key="3">
    <source>
        <dbReference type="Proteomes" id="UP000254304"/>
    </source>
</evidence>
<evidence type="ECO:0008006" key="4">
    <source>
        <dbReference type="Google" id="ProtNLM"/>
    </source>
</evidence>
<feature type="region of interest" description="Disordered" evidence="1">
    <location>
        <begin position="34"/>
        <end position="87"/>
    </location>
</feature>
<proteinExistence type="predicted"/>
<reference evidence="2 3" key="1">
    <citation type="submission" date="2018-06" db="EMBL/GenBank/DDBJ databases">
        <authorList>
            <consortium name="Pathogen Informatics"/>
            <person name="Doyle S."/>
        </authorList>
    </citation>
    <scope>NUCLEOTIDE SEQUENCE [LARGE SCALE GENOMIC DNA]</scope>
    <source>
        <strain evidence="2 3">NCTC12157</strain>
    </source>
</reference>
<evidence type="ECO:0000256" key="1">
    <source>
        <dbReference type="SAM" id="MobiDB-lite"/>
    </source>
</evidence>
<protein>
    <recommendedName>
        <fullName evidence="4">Phage tail tape measure protein</fullName>
    </recommendedName>
</protein>
<accession>A0A377TDA4</accession>
<dbReference type="Proteomes" id="UP000254304">
    <property type="component" value="Unassembled WGS sequence"/>
</dbReference>